<evidence type="ECO:0000259" key="1">
    <source>
        <dbReference type="Pfam" id="PF13614"/>
    </source>
</evidence>
<dbReference type="SUPFAM" id="SSF52540">
    <property type="entry name" value="P-loop containing nucleoside triphosphate hydrolases"/>
    <property type="match status" value="1"/>
</dbReference>
<reference evidence="2" key="1">
    <citation type="journal article" date="2018" name="Genome Biol.">
        <title>SKESA: strategic k-mer extension for scrupulous assemblies.</title>
        <authorList>
            <person name="Souvorov A."/>
            <person name="Agarwala R."/>
            <person name="Lipman D.J."/>
        </authorList>
    </citation>
    <scope>NUCLEOTIDE SEQUENCE</scope>
    <source>
        <strain evidence="2">Heidelberg</strain>
    </source>
</reference>
<dbReference type="EMBL" id="DAAAMS010000065">
    <property type="protein sequence ID" value="HAA1158553.1"/>
    <property type="molecule type" value="Genomic_DNA"/>
</dbReference>
<dbReference type="PANTHER" id="PTHR13696">
    <property type="entry name" value="P-LOOP CONTAINING NUCLEOSIDE TRIPHOSPHATE HYDROLASE"/>
    <property type="match status" value="1"/>
</dbReference>
<dbReference type="EMBL" id="UGXR01000001">
    <property type="protein sequence ID" value="SUH08514.1"/>
    <property type="molecule type" value="Genomic_DNA"/>
</dbReference>
<evidence type="ECO:0000313" key="2">
    <source>
        <dbReference type="EMBL" id="HAA1158553.1"/>
    </source>
</evidence>
<feature type="domain" description="AAA" evidence="1">
    <location>
        <begin position="14"/>
        <end position="216"/>
    </location>
</feature>
<dbReference type="AlphaFoldDB" id="A0A379VQV0"/>
<dbReference type="Proteomes" id="UP000254346">
    <property type="component" value="Unassembled WGS sequence"/>
</dbReference>
<sequence length="369" mass="40889">MSTPRSSGDVTLPKSICFFNHKGGVSKTTTTFNLGWSIASKGKKVLMVDLDSQCNLSGMVLGFEKMDEGLETFYESRENLTMGPIVDYLINGGQPETYLSQDKGKLTPTLNENLFLLPGHLSVSDLDSQISVSLKIAAGIPATRNIPGNLPKLLQIIAAHNEVDYILYDLSPNVGGLNEVMLMSSDYFIVPTAPDFFCWQAVSSLSTNILKWYREIRNFKAQNESHASAARSIGNSPKFLGTIQQRYRPRNGSPAKSFEKWIDNISQAVDKILVPQLLELNCVMPRESVQEALAKTDSDLSAYNLAQISDFNSLIAISQRLSTPVFSLTNQQIAEAGQFGHALNTMRESRDQFAYQFEKLADRVLILTE</sequence>
<reference evidence="3 4" key="2">
    <citation type="submission" date="2018-06" db="EMBL/GenBank/DDBJ databases">
        <authorList>
            <consortium name="Pathogen Informatics"/>
            <person name="Doyle S."/>
        </authorList>
    </citation>
    <scope>NUCLEOTIDE SEQUENCE [LARGE SCALE GENOMIC DNA]</scope>
    <source>
        <strain evidence="3 4">NCTC8256</strain>
    </source>
</reference>
<reference evidence="2" key="3">
    <citation type="submission" date="2019-10" db="EMBL/GenBank/DDBJ databases">
        <authorList>
            <consortium name="NCBI Pathogen Detection Project"/>
        </authorList>
    </citation>
    <scope>NUCLEOTIDE SEQUENCE</scope>
    <source>
        <strain evidence="2">Heidelberg</strain>
    </source>
</reference>
<protein>
    <submittedName>
        <fullName evidence="2">AAA family ATPase</fullName>
    </submittedName>
    <submittedName>
        <fullName evidence="3">Regulatory protein</fullName>
    </submittedName>
</protein>
<dbReference type="Pfam" id="PF13614">
    <property type="entry name" value="AAA_31"/>
    <property type="match status" value="1"/>
</dbReference>
<dbReference type="InterPro" id="IPR027417">
    <property type="entry name" value="P-loop_NTPase"/>
</dbReference>
<dbReference type="InterPro" id="IPR025669">
    <property type="entry name" value="AAA_dom"/>
</dbReference>
<proteinExistence type="predicted"/>
<gene>
    <name evidence="3" type="primary">soj</name>
    <name evidence="2" type="ORF">GDM77_17570</name>
    <name evidence="3" type="ORF">NCTC8256_02445</name>
</gene>
<dbReference type="Gene3D" id="3.40.50.300">
    <property type="entry name" value="P-loop containing nucleotide triphosphate hydrolases"/>
    <property type="match status" value="1"/>
</dbReference>
<dbReference type="PANTHER" id="PTHR13696:SF52">
    <property type="entry name" value="PARA FAMILY PROTEIN CT_582"/>
    <property type="match status" value="1"/>
</dbReference>
<accession>A0A379VQV0</accession>
<name>A0A379VQV0_SALET</name>
<evidence type="ECO:0000313" key="4">
    <source>
        <dbReference type="Proteomes" id="UP000254346"/>
    </source>
</evidence>
<organism evidence="3 4">
    <name type="scientific">Salmonella enterica I</name>
    <dbReference type="NCBI Taxonomy" id="59201"/>
    <lineage>
        <taxon>Bacteria</taxon>
        <taxon>Pseudomonadati</taxon>
        <taxon>Pseudomonadota</taxon>
        <taxon>Gammaproteobacteria</taxon>
        <taxon>Enterobacterales</taxon>
        <taxon>Enterobacteriaceae</taxon>
        <taxon>Salmonella</taxon>
    </lineage>
</organism>
<evidence type="ECO:0000313" key="3">
    <source>
        <dbReference type="EMBL" id="SUH08514.1"/>
    </source>
</evidence>
<dbReference type="RefSeq" id="WP_045718392.1">
    <property type="nucleotide sequence ID" value="NZ_CP065084.1"/>
</dbReference>
<dbReference type="CDD" id="cd02042">
    <property type="entry name" value="ParAB_family"/>
    <property type="match status" value="1"/>
</dbReference>
<dbReference type="InterPro" id="IPR050678">
    <property type="entry name" value="DNA_Partitioning_ATPase"/>
</dbReference>